<sequence length="347" mass="38306">MEINRPCSAELKWIKELGAQPVKWIGRTLSTLLLCCLLCPGIRAQPAIIFDTDIGSDCDDAGALAVLHKLADKKEIKILGTIFSSNANPYGIGAIAAINQYYGRGDLPLGQYQGSTIIGDPQNSYTKYVATQTALYGHDVVDHGPELVAAYTNILKDQPDQSVTIVTVGHPVGLFYLINNPVGRDLVKKKVVKWIGMTHTDEEPVLDWNFGQNGTASYISGLLKLWPTTACFSGAGSDVITGNVQLPETPVDNPVRKSYELWGNNALINGRSSWDQIAILYAARPELFTIEQGELQQNDEMETYWTPNTKEIPSSRDHCKIIPAIRKEEMESLIEELMCEKPLKNID</sequence>
<dbReference type="Gene3D" id="3.90.245.10">
    <property type="entry name" value="Ribonucleoside hydrolase-like"/>
    <property type="match status" value="1"/>
</dbReference>
<dbReference type="GO" id="GO:0016799">
    <property type="term" value="F:hydrolase activity, hydrolyzing N-glycosyl compounds"/>
    <property type="evidence" value="ECO:0007669"/>
    <property type="project" value="InterPro"/>
</dbReference>
<organism evidence="1 2">
    <name type="scientific">Membranihabitans marinus</name>
    <dbReference type="NCBI Taxonomy" id="1227546"/>
    <lineage>
        <taxon>Bacteria</taxon>
        <taxon>Pseudomonadati</taxon>
        <taxon>Bacteroidota</taxon>
        <taxon>Saprospiria</taxon>
        <taxon>Saprospirales</taxon>
        <taxon>Saprospiraceae</taxon>
        <taxon>Membranihabitans</taxon>
    </lineage>
</organism>
<comment type="caution">
    <text evidence="1">The sequence shown here is derived from an EMBL/GenBank/DDBJ whole genome shotgun (WGS) entry which is preliminary data.</text>
</comment>
<proteinExistence type="predicted"/>
<reference evidence="1" key="1">
    <citation type="submission" date="2021-06" db="EMBL/GenBank/DDBJ databases">
        <title>44 bacteria genomes isolated from Dapeng, Shenzhen.</title>
        <authorList>
            <person name="Zheng W."/>
            <person name="Yu S."/>
            <person name="Huang Y."/>
        </authorList>
    </citation>
    <scope>NUCLEOTIDE SEQUENCE</scope>
    <source>
        <strain evidence="1">DP5N28-2</strain>
    </source>
</reference>
<evidence type="ECO:0008006" key="3">
    <source>
        <dbReference type="Google" id="ProtNLM"/>
    </source>
</evidence>
<name>A0A953HW30_9BACT</name>
<gene>
    <name evidence="1" type="ORF">KUV50_05600</name>
</gene>
<protein>
    <recommendedName>
        <fullName evidence="3">Inosine-uridine nucleoside N-ribohydrolase</fullName>
    </recommendedName>
</protein>
<dbReference type="RefSeq" id="WP_222579120.1">
    <property type="nucleotide sequence ID" value="NZ_JAHVHU010000005.1"/>
</dbReference>
<dbReference type="PANTHER" id="PTHR43264">
    <property type="match status" value="1"/>
</dbReference>
<dbReference type="PANTHER" id="PTHR43264:SF1">
    <property type="entry name" value="INOSINE_URIDINE-PREFERRING NUCLEOSIDE HYDROLASE DOMAIN-CONTAINING PROTEIN"/>
    <property type="match status" value="1"/>
</dbReference>
<keyword evidence="2" id="KW-1185">Reference proteome</keyword>
<dbReference type="AlphaFoldDB" id="A0A953HW30"/>
<dbReference type="SUPFAM" id="SSF53590">
    <property type="entry name" value="Nucleoside hydrolase"/>
    <property type="match status" value="1"/>
</dbReference>
<evidence type="ECO:0000313" key="1">
    <source>
        <dbReference type="EMBL" id="MBY5957601.1"/>
    </source>
</evidence>
<evidence type="ECO:0000313" key="2">
    <source>
        <dbReference type="Proteomes" id="UP000753961"/>
    </source>
</evidence>
<dbReference type="InterPro" id="IPR036452">
    <property type="entry name" value="Ribo_hydro-like"/>
</dbReference>
<dbReference type="EMBL" id="JAHVHU010000005">
    <property type="protein sequence ID" value="MBY5957601.1"/>
    <property type="molecule type" value="Genomic_DNA"/>
</dbReference>
<accession>A0A953HW30</accession>
<dbReference type="Proteomes" id="UP000753961">
    <property type="component" value="Unassembled WGS sequence"/>
</dbReference>